<dbReference type="SMART" id="SM00065">
    <property type="entry name" value="GAF"/>
    <property type="match status" value="2"/>
</dbReference>
<dbReference type="OrthoDB" id="147949at2"/>
<dbReference type="AlphaFoldDB" id="A0A178MCR4"/>
<sequence length="359" mass="39086">MTASDVATQLIAAQRRAARLRNALMTVGAFFAAARQSDPLPMLRDLCGEWLLADKVEIIVPAGTGSLQAHAPTMLVGPIMIGRRVVGRIEVTRSTPPFDSDDRELLTALGQIVGVVLEQSSLQGQLDQYLNQARAHADTLDQLLQFGRMVTSATTDPLHLGLQLATQVPAMVGGERASLLLLPLDNSAAPMLLLSNGHVATPERAREVREHGFAGFVLREGQPLIIDETDADRRWLSLRMREYDAPTRCAMAAPLRWGPRLLGALTVTTTQSRQFDSSHLNLLELVACHISLAIYAADLETRRKQSAKLLNDIEARMSAALVAARAGDAQAFDQLEMQLARLRDVQQLLSLNMAIPPAS</sequence>
<name>A0A178MCR4_9CHLR</name>
<evidence type="ECO:0000313" key="3">
    <source>
        <dbReference type="Proteomes" id="UP000078287"/>
    </source>
</evidence>
<feature type="domain" description="GAF" evidence="1">
    <location>
        <begin position="153"/>
        <end position="304"/>
    </location>
</feature>
<evidence type="ECO:0000259" key="1">
    <source>
        <dbReference type="SMART" id="SM00065"/>
    </source>
</evidence>
<dbReference type="EMBL" id="LWQS01000051">
    <property type="protein sequence ID" value="OAN45818.1"/>
    <property type="molecule type" value="Genomic_DNA"/>
</dbReference>
<evidence type="ECO:0000313" key="2">
    <source>
        <dbReference type="EMBL" id="OAN45818.1"/>
    </source>
</evidence>
<keyword evidence="3" id="KW-1185">Reference proteome</keyword>
<dbReference type="Proteomes" id="UP000078287">
    <property type="component" value="Unassembled WGS sequence"/>
</dbReference>
<proteinExistence type="predicted"/>
<dbReference type="InterPro" id="IPR003018">
    <property type="entry name" value="GAF"/>
</dbReference>
<protein>
    <submittedName>
        <fullName evidence="2">Diguanylate cyclase</fullName>
    </submittedName>
</protein>
<comment type="caution">
    <text evidence="2">The sequence shown here is derived from an EMBL/GenBank/DDBJ whole genome shotgun (WGS) entry which is preliminary data.</text>
</comment>
<gene>
    <name evidence="2" type="ORF">A6A03_13835</name>
</gene>
<feature type="domain" description="GAF" evidence="1">
    <location>
        <begin position="2"/>
        <end position="127"/>
    </location>
</feature>
<dbReference type="SUPFAM" id="SSF55781">
    <property type="entry name" value="GAF domain-like"/>
    <property type="match status" value="2"/>
</dbReference>
<dbReference type="RefSeq" id="WP_066787104.1">
    <property type="nucleotide sequence ID" value="NZ_LWQS01000051.1"/>
</dbReference>
<dbReference type="Gene3D" id="3.30.450.40">
    <property type="match status" value="2"/>
</dbReference>
<dbReference type="InterPro" id="IPR029016">
    <property type="entry name" value="GAF-like_dom_sf"/>
</dbReference>
<dbReference type="Pfam" id="PF01590">
    <property type="entry name" value="GAF"/>
    <property type="match status" value="2"/>
</dbReference>
<dbReference type="STRING" id="1707952.A6A03_13835"/>
<reference evidence="2 3" key="1">
    <citation type="submission" date="2016-04" db="EMBL/GenBank/DDBJ databases">
        <title>Chloroflexus islandicus sp. nov., a thermophilic filamentous anoxygenic phototrophic bacterium from geyser Strokkur (Iceland).</title>
        <authorList>
            <person name="Gaisin V.A."/>
            <person name="Kalashnikov A.M."/>
            <person name="Sukhacheva M.V."/>
            <person name="Grouzdev D.S."/>
            <person name="Ivanov T.M."/>
            <person name="Kuznetsov B."/>
            <person name="Gorlenko V.M."/>
        </authorList>
    </citation>
    <scope>NUCLEOTIDE SEQUENCE [LARGE SCALE GENOMIC DNA]</scope>
    <source>
        <strain evidence="3">isl-2</strain>
    </source>
</reference>
<organism evidence="2 3">
    <name type="scientific">Chloroflexus islandicus</name>
    <dbReference type="NCBI Taxonomy" id="1707952"/>
    <lineage>
        <taxon>Bacteria</taxon>
        <taxon>Bacillati</taxon>
        <taxon>Chloroflexota</taxon>
        <taxon>Chloroflexia</taxon>
        <taxon>Chloroflexales</taxon>
        <taxon>Chloroflexineae</taxon>
        <taxon>Chloroflexaceae</taxon>
        <taxon>Chloroflexus</taxon>
    </lineage>
</organism>
<accession>A0A178MCR4</accession>